<name>A0ABY4PDQ5_9LACO</name>
<keyword evidence="3" id="KW-0175">Coiled coil</keyword>
<evidence type="ECO:0000256" key="3">
    <source>
        <dbReference type="SAM" id="Coils"/>
    </source>
</evidence>
<dbReference type="InterPro" id="IPR051309">
    <property type="entry name" value="ABCF_ATPase"/>
</dbReference>
<dbReference type="GO" id="GO:0005524">
    <property type="term" value="F:ATP binding"/>
    <property type="evidence" value="ECO:0007669"/>
    <property type="project" value="UniProtKB-KW"/>
</dbReference>
<dbReference type="Pfam" id="PF00005">
    <property type="entry name" value="ABC_tran"/>
    <property type="match status" value="2"/>
</dbReference>
<dbReference type="CDD" id="cd03221">
    <property type="entry name" value="ABCF_EF-3"/>
    <property type="match status" value="2"/>
</dbReference>
<dbReference type="Gene3D" id="1.10.287.380">
    <property type="entry name" value="Valyl-tRNA synthetase, C-terminal domain"/>
    <property type="match status" value="1"/>
</dbReference>
<evidence type="ECO:0000259" key="4">
    <source>
        <dbReference type="PROSITE" id="PS50893"/>
    </source>
</evidence>
<dbReference type="SUPFAM" id="SSF52540">
    <property type="entry name" value="P-loop containing nucleoside triphosphate hydrolases"/>
    <property type="match status" value="2"/>
</dbReference>
<keyword evidence="2 5" id="KW-0067">ATP-binding</keyword>
<feature type="coiled-coil region" evidence="3">
    <location>
        <begin position="87"/>
        <end position="121"/>
    </location>
</feature>
<feature type="domain" description="ABC transporter" evidence="4">
    <location>
        <begin position="329"/>
        <end position="542"/>
    </location>
</feature>
<dbReference type="Pfam" id="PF12848">
    <property type="entry name" value="ABC_tran_Xtn"/>
    <property type="match status" value="1"/>
</dbReference>
<reference evidence="5 6" key="1">
    <citation type="journal article" date="2022" name="Int. J. Syst. Evol. Microbiol.">
        <title>Apilactobacillus apisilvae sp. nov., Nicolia spurrieriana gen. nov. sp. nov., Bombilactobacillus folatiphilus sp. nov. and Bombilactobacillus thymidiniphilus sp. nov., four new lactic acid bacterial isolates from stingless bees Tetragonula carbonaria and Austroplebeia australis.</title>
        <authorList>
            <person name="Oliphant S.A."/>
            <person name="Watson-Haigh N.S."/>
            <person name="Sumby K.M."/>
            <person name="Gardner J."/>
            <person name="Groom S."/>
            <person name="Jiranek V."/>
        </authorList>
    </citation>
    <scope>NUCLEOTIDE SEQUENCE [LARGE SCALE GENOMIC DNA]</scope>
    <source>
        <strain evidence="5 6">SG4_A1</strain>
    </source>
</reference>
<dbReference type="InterPro" id="IPR032524">
    <property type="entry name" value="ABC_tran_C"/>
</dbReference>
<evidence type="ECO:0000256" key="2">
    <source>
        <dbReference type="ARBA" id="ARBA00022840"/>
    </source>
</evidence>
<proteinExistence type="predicted"/>
<dbReference type="PANTHER" id="PTHR42855:SF2">
    <property type="entry name" value="DRUG RESISTANCE ABC TRANSPORTER,ATP-BINDING PROTEIN"/>
    <property type="match status" value="1"/>
</dbReference>
<keyword evidence="1" id="KW-0547">Nucleotide-binding</keyword>
<dbReference type="InterPro" id="IPR032781">
    <property type="entry name" value="ABC_tran_Xtn"/>
</dbReference>
<dbReference type="InterPro" id="IPR003439">
    <property type="entry name" value="ABC_transporter-like_ATP-bd"/>
</dbReference>
<dbReference type="PANTHER" id="PTHR42855">
    <property type="entry name" value="ABC TRANSPORTER ATP-BINDING SUBUNIT"/>
    <property type="match status" value="1"/>
</dbReference>
<dbReference type="PROSITE" id="PS00211">
    <property type="entry name" value="ABC_TRANSPORTER_1"/>
    <property type="match status" value="2"/>
</dbReference>
<evidence type="ECO:0000313" key="6">
    <source>
        <dbReference type="Proteomes" id="UP000831947"/>
    </source>
</evidence>
<evidence type="ECO:0000256" key="1">
    <source>
        <dbReference type="ARBA" id="ARBA00022741"/>
    </source>
</evidence>
<dbReference type="PROSITE" id="PS50893">
    <property type="entry name" value="ABC_TRANSPORTER_2"/>
    <property type="match status" value="2"/>
</dbReference>
<feature type="domain" description="ABC transporter" evidence="4">
    <location>
        <begin position="4"/>
        <end position="261"/>
    </location>
</feature>
<dbReference type="InterPro" id="IPR017871">
    <property type="entry name" value="ABC_transporter-like_CS"/>
</dbReference>
<dbReference type="SMART" id="SM00382">
    <property type="entry name" value="AAA"/>
    <property type="match status" value="2"/>
</dbReference>
<dbReference type="Gene3D" id="3.40.50.300">
    <property type="entry name" value="P-loop containing nucleotide triphosphate hydrolases"/>
    <property type="match status" value="2"/>
</dbReference>
<evidence type="ECO:0000313" key="5">
    <source>
        <dbReference type="EMBL" id="UQS83914.1"/>
    </source>
</evidence>
<dbReference type="InterPro" id="IPR037118">
    <property type="entry name" value="Val-tRNA_synth_C_sf"/>
</dbReference>
<feature type="coiled-coil region" evidence="3">
    <location>
        <begin position="568"/>
        <end position="632"/>
    </location>
</feature>
<dbReference type="Proteomes" id="UP000831947">
    <property type="component" value="Chromosome"/>
</dbReference>
<organism evidence="5 6">
    <name type="scientific">Bombilactobacillus thymidiniphilus</name>
    <dbReference type="NCBI Taxonomy" id="2923363"/>
    <lineage>
        <taxon>Bacteria</taxon>
        <taxon>Bacillati</taxon>
        <taxon>Bacillota</taxon>
        <taxon>Bacilli</taxon>
        <taxon>Lactobacillales</taxon>
        <taxon>Lactobacillaceae</taxon>
        <taxon>Bombilactobacillus</taxon>
    </lineage>
</organism>
<gene>
    <name evidence="5" type="ORF">MOO47_01615</name>
</gene>
<dbReference type="EMBL" id="CP093365">
    <property type="protein sequence ID" value="UQS83914.1"/>
    <property type="molecule type" value="Genomic_DNA"/>
</dbReference>
<dbReference type="InterPro" id="IPR003593">
    <property type="entry name" value="AAA+_ATPase"/>
</dbReference>
<dbReference type="Pfam" id="PF16326">
    <property type="entry name" value="ABC_tran_CTD"/>
    <property type="match status" value="1"/>
</dbReference>
<keyword evidence="6" id="KW-1185">Reference proteome</keyword>
<sequence length="638" mass="73300">MLIVQGQDIAKDFGSDTLFSQVNFQIEEGARIGLVGANGAGKSTLLQIINQNQAASSGQISTKKQLSIGYLAQNPQFKSGNTIYEEMERIFDYLKEDERNLRNLEKQIANTTDNQADYEHALQKYDYLQNKFKADNGYGFRSEIRSVLAGFGFSEERFNEPALNLSGGEQSRLAFAKMILEQHDLLILDEPTNHLDIDTLNWLEKYLHKYPGALLIVSHDQYFLDHTVTEIYALERATLKHYHGNYTRYLQQRTKNLQLEQKAYDKQQAQIKNTEEFIQKNIARASSTKQAQSRRKQLAKLDRLAKPQDYNQQINFQFTFEQASGNDVLSVKQLTTGYDDKIMSQAISFNLKKHERLGIIGHNGVGKSTLIRTLVNKVPPLAGNISWGMNVKAGYYDQTLNRLTSNKDVLHEVWDSHPLMNETDIRNILGSFLFQNNDVFRIVRDLSGGQKARLTLCKLALEHNNLLIMDEPTNHLDLQSKEILEQALKNFAGTVLFVSHDRYLLNEVSTKILELDAKESQIYLGNYDYYLAKKAENQALNNDEKVVNPTATSNKTAGNLSYREEKMRQSEQRKKQRQLQKLEAQIEQLEQQISDLNQQMLAPENIQSYTKLQDLQTQLNQLNQLKDDLEEQWLKLSE</sequence>
<dbReference type="InterPro" id="IPR027417">
    <property type="entry name" value="P-loop_NTPase"/>
</dbReference>
<accession>A0ABY4PDQ5</accession>
<dbReference type="RefSeq" id="WP_249513099.1">
    <property type="nucleotide sequence ID" value="NZ_CP093365.1"/>
</dbReference>
<protein>
    <submittedName>
        <fullName evidence="5">ABC-F family ATP-binding cassette domain-containing protein</fullName>
    </submittedName>
</protein>